<dbReference type="EMBL" id="GEGO01002212">
    <property type="protein sequence ID" value="JAR93192.1"/>
    <property type="molecule type" value="Transcribed_RNA"/>
</dbReference>
<reference evidence="2" key="1">
    <citation type="journal article" date="2018" name="PLoS Negl. Trop. Dis.">
        <title>Sialome diversity of ticks revealed by RNAseq of single tick salivary glands.</title>
        <authorList>
            <person name="Perner J."/>
            <person name="Kropackova S."/>
            <person name="Kopacek P."/>
            <person name="Ribeiro J.M."/>
        </authorList>
    </citation>
    <scope>NUCLEOTIDE SEQUENCE</scope>
    <source>
        <strain evidence="2">Siblings of single egg batch collected in Ceske Budejovice</strain>
        <tissue evidence="2">Salivary glands</tissue>
    </source>
</reference>
<evidence type="ECO:0000313" key="2">
    <source>
        <dbReference type="EMBL" id="JAR93192.1"/>
    </source>
</evidence>
<sequence>MYSLEAFHSVLIGTLLAVLHFNANAEYLQSTIKDSQGRPKVKASTSRNGHLAAFRMGEGTNFEIDSTGAVVQREGAFSSMI</sequence>
<feature type="chain" id="PRO_5007542951" evidence="1">
    <location>
        <begin position="26"/>
        <end position="81"/>
    </location>
</feature>
<accession>A0A147BRR6</accession>
<proteinExistence type="predicted"/>
<name>A0A147BRR6_IXORI</name>
<evidence type="ECO:0000256" key="1">
    <source>
        <dbReference type="SAM" id="SignalP"/>
    </source>
</evidence>
<protein>
    <submittedName>
        <fullName evidence="2">Putative secreted protein</fullName>
    </submittedName>
</protein>
<dbReference type="AlphaFoldDB" id="A0A147BRR6"/>
<feature type="signal peptide" evidence="1">
    <location>
        <begin position="1"/>
        <end position="25"/>
    </location>
</feature>
<organism evidence="2">
    <name type="scientific">Ixodes ricinus</name>
    <name type="common">Common tick</name>
    <name type="synonym">Acarus ricinus</name>
    <dbReference type="NCBI Taxonomy" id="34613"/>
    <lineage>
        <taxon>Eukaryota</taxon>
        <taxon>Metazoa</taxon>
        <taxon>Ecdysozoa</taxon>
        <taxon>Arthropoda</taxon>
        <taxon>Chelicerata</taxon>
        <taxon>Arachnida</taxon>
        <taxon>Acari</taxon>
        <taxon>Parasitiformes</taxon>
        <taxon>Ixodida</taxon>
        <taxon>Ixodoidea</taxon>
        <taxon>Ixodidae</taxon>
        <taxon>Ixodinae</taxon>
        <taxon>Ixodes</taxon>
    </lineage>
</organism>
<keyword evidence="1" id="KW-0732">Signal</keyword>